<dbReference type="GO" id="GO:0008745">
    <property type="term" value="F:N-acetylmuramoyl-L-alanine amidase activity"/>
    <property type="evidence" value="ECO:0007669"/>
    <property type="project" value="UniProtKB-EC"/>
</dbReference>
<comment type="catalytic activity">
    <reaction evidence="1">
        <text>Hydrolyzes the link between N-acetylmuramoyl residues and L-amino acid residues in certain cell-wall glycopeptides.</text>
        <dbReference type="EC" id="3.5.1.28"/>
    </reaction>
</comment>
<evidence type="ECO:0000256" key="4">
    <source>
        <dbReference type="ARBA" id="ARBA00023316"/>
    </source>
</evidence>
<dbReference type="SMART" id="SM00644">
    <property type="entry name" value="Ami_2"/>
    <property type="match status" value="1"/>
</dbReference>
<name>A0A1M4N3L1_9RHOB</name>
<dbReference type="GO" id="GO:0009253">
    <property type="term" value="P:peptidoglycan catabolic process"/>
    <property type="evidence" value="ECO:0007669"/>
    <property type="project" value="InterPro"/>
</dbReference>
<dbReference type="Gene3D" id="3.40.80.10">
    <property type="entry name" value="Peptidoglycan recognition protein-like"/>
    <property type="match status" value="1"/>
</dbReference>
<dbReference type="InterPro" id="IPR036505">
    <property type="entry name" value="Amidase/PGRP_sf"/>
</dbReference>
<sequence length="236" mass="25906">MGSATLPQRGALSRSPNHGPRKGDVRPDMIVLHYTVMDLDGSLERLCDPEFEVSAHYALCPTGGVFPLVDEDRRAWHAGLSHWGGVADVNSRSIGIEIVNDGESPFSVPQMDALVTLLDQIRGRWDIPDHRIVGHSDVAPGRKVDPGRRFDWLGLSRRGHGVWPDGAGQGADTCWHTFLQALRDYGYTAQAEPEVLLDTFRMHFRPWAHGALSGADVAAAVNLADRFAVDRAPDTQ</sequence>
<keyword evidence="4" id="KW-0961">Cell wall biogenesis/degradation</keyword>
<protein>
    <recommendedName>
        <fullName evidence="2">N-acetylmuramoyl-L-alanine amidase</fullName>
        <ecNumber evidence="2">3.5.1.28</ecNumber>
    </recommendedName>
</protein>
<dbReference type="InterPro" id="IPR002502">
    <property type="entry name" value="Amidase_domain"/>
</dbReference>
<organism evidence="7 8">
    <name type="scientific">Donghicola eburneus</name>
    <dbReference type="NCBI Taxonomy" id="393278"/>
    <lineage>
        <taxon>Bacteria</taxon>
        <taxon>Pseudomonadati</taxon>
        <taxon>Pseudomonadota</taxon>
        <taxon>Alphaproteobacteria</taxon>
        <taxon>Rhodobacterales</taxon>
        <taxon>Roseobacteraceae</taxon>
        <taxon>Donghicola</taxon>
    </lineage>
</organism>
<evidence type="ECO:0000256" key="3">
    <source>
        <dbReference type="ARBA" id="ARBA00022801"/>
    </source>
</evidence>
<dbReference type="AlphaFoldDB" id="A0A1M4N3L1"/>
<dbReference type="Proteomes" id="UP000184085">
    <property type="component" value="Unassembled WGS sequence"/>
</dbReference>
<gene>
    <name evidence="7" type="ORF">KARMA_2892</name>
</gene>
<evidence type="ECO:0000313" key="7">
    <source>
        <dbReference type="EMBL" id="SCM68667.1"/>
    </source>
</evidence>
<keyword evidence="8" id="KW-1185">Reference proteome</keyword>
<accession>A0A1M4N3L1</accession>
<dbReference type="SUPFAM" id="SSF55846">
    <property type="entry name" value="N-acetylmuramoyl-L-alanine amidase-like"/>
    <property type="match status" value="1"/>
</dbReference>
<dbReference type="Pfam" id="PF01510">
    <property type="entry name" value="Amidase_2"/>
    <property type="match status" value="1"/>
</dbReference>
<dbReference type="InterPro" id="IPR051206">
    <property type="entry name" value="NAMLAA_amidase_2"/>
</dbReference>
<feature type="region of interest" description="Disordered" evidence="5">
    <location>
        <begin position="1"/>
        <end position="25"/>
    </location>
</feature>
<dbReference type="PANTHER" id="PTHR30417:SF1">
    <property type="entry name" value="N-ACETYLMURAMOYL-L-ALANINE AMIDASE AMID"/>
    <property type="match status" value="1"/>
</dbReference>
<feature type="domain" description="N-acetylmuramoyl-L-alanine amidase" evidence="6">
    <location>
        <begin position="15"/>
        <end position="147"/>
    </location>
</feature>
<dbReference type="RefSeq" id="WP_245780418.1">
    <property type="nucleotide sequence ID" value="NZ_FMJB01000057.1"/>
</dbReference>
<proteinExistence type="predicted"/>
<evidence type="ECO:0000313" key="8">
    <source>
        <dbReference type="Proteomes" id="UP000184085"/>
    </source>
</evidence>
<evidence type="ECO:0000256" key="5">
    <source>
        <dbReference type="SAM" id="MobiDB-lite"/>
    </source>
</evidence>
<dbReference type="GO" id="GO:0071555">
    <property type="term" value="P:cell wall organization"/>
    <property type="evidence" value="ECO:0007669"/>
    <property type="project" value="UniProtKB-KW"/>
</dbReference>
<dbReference type="PANTHER" id="PTHR30417">
    <property type="entry name" value="N-ACETYLMURAMOYL-L-ALANINE AMIDASE AMID"/>
    <property type="match status" value="1"/>
</dbReference>
<reference evidence="8" key="1">
    <citation type="submission" date="2016-09" db="EMBL/GenBank/DDBJ databases">
        <authorList>
            <person name="Wibberg D."/>
        </authorList>
    </citation>
    <scope>NUCLEOTIDE SEQUENCE [LARGE SCALE GENOMIC DNA]</scope>
</reference>
<dbReference type="GO" id="GO:0019867">
    <property type="term" value="C:outer membrane"/>
    <property type="evidence" value="ECO:0007669"/>
    <property type="project" value="TreeGrafter"/>
</dbReference>
<evidence type="ECO:0000259" key="6">
    <source>
        <dbReference type="SMART" id="SM00644"/>
    </source>
</evidence>
<evidence type="ECO:0000256" key="2">
    <source>
        <dbReference type="ARBA" id="ARBA00011901"/>
    </source>
</evidence>
<dbReference type="EMBL" id="FMJB01000057">
    <property type="protein sequence ID" value="SCM68667.1"/>
    <property type="molecule type" value="Genomic_DNA"/>
</dbReference>
<dbReference type="EC" id="3.5.1.28" evidence="2"/>
<keyword evidence="3" id="KW-0378">Hydrolase</keyword>
<dbReference type="GO" id="GO:0009254">
    <property type="term" value="P:peptidoglycan turnover"/>
    <property type="evidence" value="ECO:0007669"/>
    <property type="project" value="TreeGrafter"/>
</dbReference>
<dbReference type="CDD" id="cd06583">
    <property type="entry name" value="PGRP"/>
    <property type="match status" value="1"/>
</dbReference>
<evidence type="ECO:0000256" key="1">
    <source>
        <dbReference type="ARBA" id="ARBA00001561"/>
    </source>
</evidence>